<accession>A0A3M7QTS8</accession>
<evidence type="ECO:0000313" key="2">
    <source>
        <dbReference type="Proteomes" id="UP000276133"/>
    </source>
</evidence>
<sequence>MLSLTPCPSFQSSCYKIFEFIKCFLLNCIKPYRANSGDDFKYHSKKYNYKFFRAISNLFYNFTALPELALNGINK</sequence>
<evidence type="ECO:0000313" key="1">
    <source>
        <dbReference type="EMBL" id="RNA14732.1"/>
    </source>
</evidence>
<dbReference type="AlphaFoldDB" id="A0A3M7QTS8"/>
<dbReference type="EMBL" id="REGN01005118">
    <property type="protein sequence ID" value="RNA14732.1"/>
    <property type="molecule type" value="Genomic_DNA"/>
</dbReference>
<comment type="caution">
    <text evidence="1">The sequence shown here is derived from an EMBL/GenBank/DDBJ whole genome shotgun (WGS) entry which is preliminary data.</text>
</comment>
<keyword evidence="2" id="KW-1185">Reference proteome</keyword>
<protein>
    <submittedName>
        <fullName evidence="1">Uncharacterized protein</fullName>
    </submittedName>
</protein>
<name>A0A3M7QTS8_BRAPC</name>
<reference evidence="1 2" key="1">
    <citation type="journal article" date="2018" name="Sci. Rep.">
        <title>Genomic signatures of local adaptation to the degree of environmental predictability in rotifers.</title>
        <authorList>
            <person name="Franch-Gras L."/>
            <person name="Hahn C."/>
            <person name="Garcia-Roger E.M."/>
            <person name="Carmona M.J."/>
            <person name="Serra M."/>
            <person name="Gomez A."/>
        </authorList>
    </citation>
    <scope>NUCLEOTIDE SEQUENCE [LARGE SCALE GENOMIC DNA]</scope>
    <source>
        <strain evidence="1">HYR1</strain>
    </source>
</reference>
<proteinExistence type="predicted"/>
<dbReference type="Proteomes" id="UP000276133">
    <property type="component" value="Unassembled WGS sequence"/>
</dbReference>
<gene>
    <name evidence="1" type="ORF">BpHYR1_026523</name>
</gene>
<organism evidence="1 2">
    <name type="scientific">Brachionus plicatilis</name>
    <name type="common">Marine rotifer</name>
    <name type="synonym">Brachionus muelleri</name>
    <dbReference type="NCBI Taxonomy" id="10195"/>
    <lineage>
        <taxon>Eukaryota</taxon>
        <taxon>Metazoa</taxon>
        <taxon>Spiralia</taxon>
        <taxon>Gnathifera</taxon>
        <taxon>Rotifera</taxon>
        <taxon>Eurotatoria</taxon>
        <taxon>Monogononta</taxon>
        <taxon>Pseudotrocha</taxon>
        <taxon>Ploima</taxon>
        <taxon>Brachionidae</taxon>
        <taxon>Brachionus</taxon>
    </lineage>
</organism>